<sequence length="146" mass="16800">MKIEESLNVTFDETPLPSRTSPLVDDDLDEEEVIKVTKKKNLENNFEDETLEINEVVNIKEMLLTRLFTHIVSNFPELSDDRYILCDHVMHPLAPHYEQNTRSDHGIKRCRQSNPSSFSNVLDHSSSHHVDENDEESSQSNTPPPS</sequence>
<feature type="region of interest" description="Disordered" evidence="1">
    <location>
        <begin position="1"/>
        <end position="23"/>
    </location>
</feature>
<feature type="compositionally biased region" description="Polar residues" evidence="1">
    <location>
        <begin position="112"/>
        <end position="124"/>
    </location>
</feature>
<evidence type="ECO:0000256" key="1">
    <source>
        <dbReference type="SAM" id="MobiDB-lite"/>
    </source>
</evidence>
<name>A0ABQ4WAU5_9ASTR</name>
<dbReference type="Proteomes" id="UP001151760">
    <property type="component" value="Unassembled WGS sequence"/>
</dbReference>
<feature type="region of interest" description="Disordered" evidence="1">
    <location>
        <begin position="98"/>
        <end position="146"/>
    </location>
</feature>
<accession>A0ABQ4WAU5</accession>
<evidence type="ECO:0000313" key="2">
    <source>
        <dbReference type="EMBL" id="GJS49978.1"/>
    </source>
</evidence>
<keyword evidence="3" id="KW-1185">Reference proteome</keyword>
<evidence type="ECO:0000313" key="3">
    <source>
        <dbReference type="Proteomes" id="UP001151760"/>
    </source>
</evidence>
<reference evidence="2" key="1">
    <citation type="journal article" date="2022" name="Int. J. Mol. Sci.">
        <title>Draft Genome of Tanacetum Coccineum: Genomic Comparison of Closely Related Tanacetum-Family Plants.</title>
        <authorList>
            <person name="Yamashiro T."/>
            <person name="Shiraishi A."/>
            <person name="Nakayama K."/>
            <person name="Satake H."/>
        </authorList>
    </citation>
    <scope>NUCLEOTIDE SEQUENCE</scope>
</reference>
<feature type="compositionally biased region" description="Polar residues" evidence="1">
    <location>
        <begin position="7"/>
        <end position="21"/>
    </location>
</feature>
<dbReference type="EMBL" id="BQNB010008482">
    <property type="protein sequence ID" value="GJS49978.1"/>
    <property type="molecule type" value="Genomic_DNA"/>
</dbReference>
<reference evidence="2" key="2">
    <citation type="submission" date="2022-01" db="EMBL/GenBank/DDBJ databases">
        <authorList>
            <person name="Yamashiro T."/>
            <person name="Shiraishi A."/>
            <person name="Satake H."/>
            <person name="Nakayama K."/>
        </authorList>
    </citation>
    <scope>NUCLEOTIDE SEQUENCE</scope>
</reference>
<organism evidence="2 3">
    <name type="scientific">Tanacetum coccineum</name>
    <dbReference type="NCBI Taxonomy" id="301880"/>
    <lineage>
        <taxon>Eukaryota</taxon>
        <taxon>Viridiplantae</taxon>
        <taxon>Streptophyta</taxon>
        <taxon>Embryophyta</taxon>
        <taxon>Tracheophyta</taxon>
        <taxon>Spermatophyta</taxon>
        <taxon>Magnoliopsida</taxon>
        <taxon>eudicotyledons</taxon>
        <taxon>Gunneridae</taxon>
        <taxon>Pentapetalae</taxon>
        <taxon>asterids</taxon>
        <taxon>campanulids</taxon>
        <taxon>Asterales</taxon>
        <taxon>Asteraceae</taxon>
        <taxon>Asteroideae</taxon>
        <taxon>Anthemideae</taxon>
        <taxon>Anthemidinae</taxon>
        <taxon>Tanacetum</taxon>
    </lineage>
</organism>
<protein>
    <submittedName>
        <fullName evidence="2">Uncharacterized protein</fullName>
    </submittedName>
</protein>
<gene>
    <name evidence="2" type="ORF">Tco_0600099</name>
</gene>
<comment type="caution">
    <text evidence="2">The sequence shown here is derived from an EMBL/GenBank/DDBJ whole genome shotgun (WGS) entry which is preliminary data.</text>
</comment>
<proteinExistence type="predicted"/>